<evidence type="ECO:0000259" key="6">
    <source>
        <dbReference type="PROSITE" id="PS50111"/>
    </source>
</evidence>
<feature type="transmembrane region" description="Helical" evidence="5">
    <location>
        <begin position="156"/>
        <end position="175"/>
    </location>
</feature>
<dbReference type="FunFam" id="1.10.287.950:FF:000001">
    <property type="entry name" value="Methyl-accepting chemotaxis sensory transducer"/>
    <property type="match status" value="1"/>
</dbReference>
<dbReference type="Gene3D" id="1.10.287.950">
    <property type="entry name" value="Methyl-accepting chemotaxis protein"/>
    <property type="match status" value="1"/>
</dbReference>
<comment type="subcellular location">
    <subcellularLocation>
        <location evidence="1">Membrane</location>
    </subcellularLocation>
</comment>
<reference evidence="8" key="1">
    <citation type="submission" date="2024-05" db="EMBL/GenBank/DDBJ databases">
        <title>Genome sequencing of novel strain.</title>
        <authorList>
            <person name="Ganbat D."/>
            <person name="Ganbat S."/>
            <person name="Lee S.-J."/>
        </authorList>
    </citation>
    <scope>NUCLEOTIDE SEQUENCE</scope>
    <source>
        <strain evidence="8">SMD15-11</strain>
    </source>
</reference>
<keyword evidence="2 4" id="KW-0807">Transducer</keyword>
<dbReference type="SUPFAM" id="SSF58104">
    <property type="entry name" value="Methyl-accepting chemotaxis protein (MCP) signaling domain"/>
    <property type="match status" value="1"/>
</dbReference>
<keyword evidence="5" id="KW-1133">Transmembrane helix</keyword>
<comment type="similarity">
    <text evidence="3">Belongs to the methyl-accepting chemotaxis (MCP) protein family.</text>
</comment>
<dbReference type="Pfam" id="PF00015">
    <property type="entry name" value="MCPsignal"/>
    <property type="match status" value="1"/>
</dbReference>
<protein>
    <submittedName>
        <fullName evidence="8">Methyl-accepting chemotaxis protein</fullName>
    </submittedName>
</protein>
<dbReference type="PANTHER" id="PTHR32089">
    <property type="entry name" value="METHYL-ACCEPTING CHEMOTAXIS PROTEIN MCPB"/>
    <property type="match status" value="1"/>
</dbReference>
<dbReference type="GO" id="GO:0007165">
    <property type="term" value="P:signal transduction"/>
    <property type="evidence" value="ECO:0007669"/>
    <property type="project" value="UniProtKB-KW"/>
</dbReference>
<dbReference type="PROSITE" id="PS50111">
    <property type="entry name" value="CHEMOTAXIS_TRANSDUC_2"/>
    <property type="match status" value="1"/>
</dbReference>
<gene>
    <name evidence="8" type="ORF">AAIA72_07805</name>
</gene>
<feature type="domain" description="Methyl-accepting transducer" evidence="6">
    <location>
        <begin position="236"/>
        <end position="472"/>
    </location>
</feature>
<organism evidence="8">
    <name type="scientific">Thermohahella caldifontis</name>
    <dbReference type="NCBI Taxonomy" id="3142973"/>
    <lineage>
        <taxon>Bacteria</taxon>
        <taxon>Pseudomonadati</taxon>
        <taxon>Pseudomonadota</taxon>
        <taxon>Gammaproteobacteria</taxon>
        <taxon>Oceanospirillales</taxon>
        <taxon>Hahellaceae</taxon>
        <taxon>Thermohahella</taxon>
    </lineage>
</organism>
<dbReference type="Pfam" id="PF00672">
    <property type="entry name" value="HAMP"/>
    <property type="match status" value="1"/>
</dbReference>
<dbReference type="GO" id="GO:0004888">
    <property type="term" value="F:transmembrane signaling receptor activity"/>
    <property type="evidence" value="ECO:0007669"/>
    <property type="project" value="InterPro"/>
</dbReference>
<feature type="transmembrane region" description="Helical" evidence="5">
    <location>
        <begin position="12"/>
        <end position="30"/>
    </location>
</feature>
<evidence type="ECO:0000256" key="5">
    <source>
        <dbReference type="SAM" id="Phobius"/>
    </source>
</evidence>
<evidence type="ECO:0000256" key="4">
    <source>
        <dbReference type="PROSITE-ProRule" id="PRU00284"/>
    </source>
</evidence>
<evidence type="ECO:0000259" key="7">
    <source>
        <dbReference type="PROSITE" id="PS50885"/>
    </source>
</evidence>
<proteinExistence type="inferred from homology"/>
<dbReference type="GO" id="GO:0006935">
    <property type="term" value="P:chemotaxis"/>
    <property type="evidence" value="ECO:0007669"/>
    <property type="project" value="InterPro"/>
</dbReference>
<dbReference type="CDD" id="cd06225">
    <property type="entry name" value="HAMP"/>
    <property type="match status" value="1"/>
</dbReference>
<dbReference type="GO" id="GO:0016020">
    <property type="term" value="C:membrane"/>
    <property type="evidence" value="ECO:0007669"/>
    <property type="project" value="UniProtKB-SubCell"/>
</dbReference>
<dbReference type="PANTHER" id="PTHR32089:SF112">
    <property type="entry name" value="LYSOZYME-LIKE PROTEIN-RELATED"/>
    <property type="match status" value="1"/>
</dbReference>
<dbReference type="AlphaFoldDB" id="A0AB39V0M9"/>
<keyword evidence="5" id="KW-0472">Membrane</keyword>
<evidence type="ECO:0000256" key="1">
    <source>
        <dbReference type="ARBA" id="ARBA00004370"/>
    </source>
</evidence>
<dbReference type="RefSeq" id="WP_369602841.1">
    <property type="nucleotide sequence ID" value="NZ_CP154858.1"/>
</dbReference>
<dbReference type="InterPro" id="IPR003660">
    <property type="entry name" value="HAMP_dom"/>
</dbReference>
<dbReference type="InterPro" id="IPR004090">
    <property type="entry name" value="Chemotax_Me-accpt_rcpt"/>
</dbReference>
<dbReference type="EMBL" id="CP154858">
    <property type="protein sequence ID" value="XDT73863.1"/>
    <property type="molecule type" value="Genomic_DNA"/>
</dbReference>
<dbReference type="KEGG" id="tcd:AAIA72_07805"/>
<feature type="domain" description="HAMP" evidence="7">
    <location>
        <begin position="177"/>
        <end position="231"/>
    </location>
</feature>
<accession>A0AB39V0M9</accession>
<sequence length="508" mass="55313">MKLSSISVRLPLLFTSLVTVLLLVFGYISYEDARTDLQMRLQTTTKNVLNRLSLSLPAPIWNYESEFLFRSIESEMQDPLVSAIVVRNGEGVIAALYKDADGIVSKQEPENLHAAEPLEEKLVYNDGGTENEVGKVLVYVDDTPVRKALSRQLRSTVTEIVVLDLVIGVLMVLLLRAQVLRPLAEVREAVSNLASGEGDLTRRLRFDRKDEFAELAGEVNHFIENLQTIIANVKQSAVTLVDSFARASHQVEAIARDISSQREQIEMVATASTEMSSAIENVANNANSASDLTRHADDMARRGNTVVQEVIGVIGDLSSEVNHASEVTEKLAVEASNIGTVLDVIKSVSEQTNLLALNAAIEAARAGEQGRGFAVVADEVRTLAQRTHESTDEIQSIISRLQQCAEEVKAGMLKVQDQASTSVDQVASAGEAIRSIAEAVDEITRMNVQIAEAAHEQSLVVADINQNIVAISQVADASVDKAQETVKANREAAEMAADLARQMERFKV</sequence>
<dbReference type="SMART" id="SM00283">
    <property type="entry name" value="MA"/>
    <property type="match status" value="1"/>
</dbReference>
<keyword evidence="5" id="KW-0812">Transmembrane</keyword>
<dbReference type="SMART" id="SM00304">
    <property type="entry name" value="HAMP"/>
    <property type="match status" value="1"/>
</dbReference>
<evidence type="ECO:0000313" key="8">
    <source>
        <dbReference type="EMBL" id="XDT73863.1"/>
    </source>
</evidence>
<dbReference type="CDD" id="cd11386">
    <property type="entry name" value="MCP_signal"/>
    <property type="match status" value="1"/>
</dbReference>
<dbReference type="PROSITE" id="PS50885">
    <property type="entry name" value="HAMP"/>
    <property type="match status" value="1"/>
</dbReference>
<evidence type="ECO:0000256" key="2">
    <source>
        <dbReference type="ARBA" id="ARBA00023224"/>
    </source>
</evidence>
<name>A0AB39V0M9_9GAMM</name>
<dbReference type="InterPro" id="IPR004089">
    <property type="entry name" value="MCPsignal_dom"/>
</dbReference>
<evidence type="ECO:0000256" key="3">
    <source>
        <dbReference type="ARBA" id="ARBA00029447"/>
    </source>
</evidence>
<dbReference type="PRINTS" id="PR00260">
    <property type="entry name" value="CHEMTRNSDUCR"/>
</dbReference>